<keyword evidence="6 10" id="KW-0411">Iron-sulfur</keyword>
<sequence length="329" mass="37022">MSLQDAFGRTIASLRVSVTDRCNLCCRYCMPAEGVPVLPHDEILRYEEIERLIRVALALGVARVRLTGGEPLVRKGLLDFICRLKALEGLKALTMTSNGILLERYAESLKKCGVDSLNISLDTLNAEKFRLMTGFNQLESVLRGIAKAREAGFSLIKINVVSLRAFNDDELFDFIEFADHGDFILRFIEYMPFPGNDWHQKGFLSSKELRAKIEQRYTLQPYDGDPSAAAKLYEIQGLRGKIGFISAVSESFCDRCNRLRLTSDGFLKPCLHGPLEIDLKSPLRRGAQDSELMALFHEAIERKPASHHDLFTHACRPLGIDREMVRIGG</sequence>
<feature type="domain" description="Radical SAM core" evidence="11">
    <location>
        <begin position="6"/>
        <end position="239"/>
    </location>
</feature>
<comment type="caution">
    <text evidence="12">The sequence shown here is derived from an EMBL/GenBank/DDBJ whole genome shotgun (WGS) entry which is preliminary data.</text>
</comment>
<dbReference type="NCBIfam" id="TIGR02666">
    <property type="entry name" value="moaA"/>
    <property type="match status" value="1"/>
</dbReference>
<dbReference type="InterPro" id="IPR050105">
    <property type="entry name" value="MoCo_biosynth_MoaA/MoaC"/>
</dbReference>
<keyword evidence="1 10" id="KW-0004">4Fe-4S</keyword>
<feature type="binding site" evidence="10">
    <location>
        <position position="253"/>
    </location>
    <ligand>
        <name>[4Fe-4S] cluster</name>
        <dbReference type="ChEBI" id="CHEBI:49883"/>
        <label>2</label>
        <note>4Fe-4S-substrate</note>
    </ligand>
</feature>
<dbReference type="InterPro" id="IPR007197">
    <property type="entry name" value="rSAM"/>
</dbReference>
<dbReference type="PROSITE" id="PS51918">
    <property type="entry name" value="RADICAL_SAM"/>
    <property type="match status" value="1"/>
</dbReference>
<comment type="catalytic activity">
    <reaction evidence="10">
        <text>GTP + AH2 + S-adenosyl-L-methionine = (8S)-3',8-cyclo-7,8-dihydroguanosine 5'-triphosphate + 5'-deoxyadenosine + L-methionine + A + H(+)</text>
        <dbReference type="Rhea" id="RHEA:49576"/>
        <dbReference type="ChEBI" id="CHEBI:13193"/>
        <dbReference type="ChEBI" id="CHEBI:15378"/>
        <dbReference type="ChEBI" id="CHEBI:17319"/>
        <dbReference type="ChEBI" id="CHEBI:17499"/>
        <dbReference type="ChEBI" id="CHEBI:37565"/>
        <dbReference type="ChEBI" id="CHEBI:57844"/>
        <dbReference type="ChEBI" id="CHEBI:59789"/>
        <dbReference type="ChEBI" id="CHEBI:131766"/>
        <dbReference type="EC" id="4.1.99.22"/>
    </reaction>
</comment>
<keyword evidence="2 10" id="KW-0949">S-adenosyl-L-methionine</keyword>
<dbReference type="InterPro" id="IPR058240">
    <property type="entry name" value="rSAM_sf"/>
</dbReference>
<feature type="binding site" evidence="10">
    <location>
        <position position="26"/>
    </location>
    <ligand>
        <name>[4Fe-4S] cluster</name>
        <dbReference type="ChEBI" id="CHEBI:49883"/>
        <label>1</label>
        <note>4Fe-4S-S-AdoMet</note>
    </ligand>
</feature>
<dbReference type="EMBL" id="PDPS01000035">
    <property type="protein sequence ID" value="PID56360.1"/>
    <property type="molecule type" value="Genomic_DNA"/>
</dbReference>
<dbReference type="Gene3D" id="3.20.20.70">
    <property type="entry name" value="Aldolase class I"/>
    <property type="match status" value="1"/>
</dbReference>
<dbReference type="PANTHER" id="PTHR22960">
    <property type="entry name" value="MOLYBDOPTERIN COFACTOR SYNTHESIS PROTEIN A"/>
    <property type="match status" value="1"/>
</dbReference>
<dbReference type="GO" id="GO:0046872">
    <property type="term" value="F:metal ion binding"/>
    <property type="evidence" value="ECO:0007669"/>
    <property type="project" value="UniProtKB-KW"/>
</dbReference>
<dbReference type="SMART" id="SM00729">
    <property type="entry name" value="Elp3"/>
    <property type="match status" value="1"/>
</dbReference>
<evidence type="ECO:0000256" key="4">
    <source>
        <dbReference type="ARBA" id="ARBA00022741"/>
    </source>
</evidence>
<protein>
    <recommendedName>
        <fullName evidence="10">GTP 3',8-cyclase</fullName>
        <ecNumber evidence="10">4.1.99.22</ecNumber>
    </recommendedName>
    <alternativeName>
        <fullName evidence="10">Molybdenum cofactor biosynthesis protein A</fullName>
    </alternativeName>
</protein>
<feature type="binding site" evidence="10">
    <location>
        <position position="29"/>
    </location>
    <ligand>
        <name>[4Fe-4S] cluster</name>
        <dbReference type="ChEBI" id="CHEBI:49883"/>
        <label>1</label>
        <note>4Fe-4S-S-AdoMet</note>
    </ligand>
</feature>
<evidence type="ECO:0000256" key="9">
    <source>
        <dbReference type="ARBA" id="ARBA00023239"/>
    </source>
</evidence>
<feature type="binding site" evidence="10">
    <location>
        <position position="22"/>
    </location>
    <ligand>
        <name>[4Fe-4S] cluster</name>
        <dbReference type="ChEBI" id="CHEBI:49883"/>
        <label>1</label>
        <note>4Fe-4S-S-AdoMet</note>
    </ligand>
</feature>
<evidence type="ECO:0000256" key="10">
    <source>
        <dbReference type="HAMAP-Rule" id="MF_01225"/>
    </source>
</evidence>
<feature type="binding site" evidence="10">
    <location>
        <position position="28"/>
    </location>
    <ligand>
        <name>S-adenosyl-L-methionine</name>
        <dbReference type="ChEBI" id="CHEBI:59789"/>
    </ligand>
</feature>
<evidence type="ECO:0000313" key="13">
    <source>
        <dbReference type="Proteomes" id="UP000229740"/>
    </source>
</evidence>
<dbReference type="GO" id="GO:0006777">
    <property type="term" value="P:Mo-molybdopterin cofactor biosynthetic process"/>
    <property type="evidence" value="ECO:0007669"/>
    <property type="project" value="UniProtKB-UniRule"/>
</dbReference>
<comment type="pathway">
    <text evidence="10">Cofactor biosynthesis; molybdopterin biosynthesis.</text>
</comment>
<comment type="function">
    <text evidence="10">Catalyzes the cyclization of GTP to (8S)-3',8-cyclo-7,8-dihydroguanosine 5'-triphosphate.</text>
</comment>
<dbReference type="Pfam" id="PF06463">
    <property type="entry name" value="Mob_synth_C"/>
    <property type="match status" value="1"/>
</dbReference>
<dbReference type="InterPro" id="IPR006638">
    <property type="entry name" value="Elp3/MiaA/NifB-like_rSAM"/>
</dbReference>
<dbReference type="SFLD" id="SFLDG01386">
    <property type="entry name" value="main_SPASM_domain-containing"/>
    <property type="match status" value="1"/>
</dbReference>
<dbReference type="InterPro" id="IPR040064">
    <property type="entry name" value="MoaA-like"/>
</dbReference>
<accession>A0A2G6E2T6</accession>
<dbReference type="CDD" id="cd21117">
    <property type="entry name" value="Twitch_MoaA"/>
    <property type="match status" value="1"/>
</dbReference>
<feature type="binding site" evidence="10">
    <location>
        <position position="270"/>
    </location>
    <ligand>
        <name>[4Fe-4S] cluster</name>
        <dbReference type="ChEBI" id="CHEBI:49883"/>
        <label>2</label>
        <note>4Fe-4S-substrate</note>
    </ligand>
</feature>
<dbReference type="GO" id="GO:0005525">
    <property type="term" value="F:GTP binding"/>
    <property type="evidence" value="ECO:0007669"/>
    <property type="project" value="UniProtKB-UniRule"/>
</dbReference>
<evidence type="ECO:0000256" key="6">
    <source>
        <dbReference type="ARBA" id="ARBA00023014"/>
    </source>
</evidence>
<dbReference type="InterPro" id="IPR010505">
    <property type="entry name" value="MoaA_twitch"/>
</dbReference>
<gene>
    <name evidence="10 12" type="primary">moaA</name>
    <name evidence="12" type="ORF">CSB45_11800</name>
</gene>
<feature type="binding site" evidence="10">
    <location>
        <position position="256"/>
    </location>
    <ligand>
        <name>[4Fe-4S] cluster</name>
        <dbReference type="ChEBI" id="CHEBI:49883"/>
        <label>2</label>
        <note>4Fe-4S-substrate</note>
    </ligand>
</feature>
<evidence type="ECO:0000256" key="8">
    <source>
        <dbReference type="ARBA" id="ARBA00023150"/>
    </source>
</evidence>
<feature type="binding site" evidence="10">
    <location>
        <position position="65"/>
    </location>
    <ligand>
        <name>GTP</name>
        <dbReference type="ChEBI" id="CHEBI:37565"/>
    </ligand>
</feature>
<comment type="cofactor">
    <cofactor evidence="10">
        <name>[4Fe-4S] cluster</name>
        <dbReference type="ChEBI" id="CHEBI:49883"/>
    </cofactor>
    <text evidence="10">Binds 2 [4Fe-4S] clusters. Binds 1 [4Fe-4S] cluster coordinated with 3 cysteines and an exchangeable S-adenosyl-L-methionine and 1 [4Fe-4S] cluster coordinated with 3 cysteines and the GTP-derived substrate.</text>
</comment>
<dbReference type="UniPathway" id="UPA00344"/>
<dbReference type="Proteomes" id="UP000229740">
    <property type="component" value="Unassembled WGS sequence"/>
</dbReference>
<dbReference type="GO" id="GO:0061799">
    <property type="term" value="F:cyclic pyranopterin monophosphate synthase activity"/>
    <property type="evidence" value="ECO:0007669"/>
    <property type="project" value="TreeGrafter"/>
</dbReference>
<proteinExistence type="inferred from homology"/>
<dbReference type="CDD" id="cd01335">
    <property type="entry name" value="Radical_SAM"/>
    <property type="match status" value="1"/>
</dbReference>
<evidence type="ECO:0000256" key="5">
    <source>
        <dbReference type="ARBA" id="ARBA00023004"/>
    </source>
</evidence>
<evidence type="ECO:0000256" key="7">
    <source>
        <dbReference type="ARBA" id="ARBA00023134"/>
    </source>
</evidence>
<dbReference type="SUPFAM" id="SSF102114">
    <property type="entry name" value="Radical SAM enzymes"/>
    <property type="match status" value="1"/>
</dbReference>
<evidence type="ECO:0000259" key="11">
    <source>
        <dbReference type="PROSITE" id="PS51918"/>
    </source>
</evidence>
<comment type="subunit">
    <text evidence="10">Monomer and homodimer.</text>
</comment>
<comment type="similarity">
    <text evidence="10">Belongs to the radical SAM superfamily. MoaA family.</text>
</comment>
<dbReference type="InterPro" id="IPR013785">
    <property type="entry name" value="Aldolase_TIM"/>
</dbReference>
<dbReference type="SFLD" id="SFLDG01067">
    <property type="entry name" value="SPASM/twitch_domain_containing"/>
    <property type="match status" value="1"/>
</dbReference>
<keyword evidence="7 10" id="KW-0342">GTP-binding</keyword>
<dbReference type="PANTHER" id="PTHR22960:SF0">
    <property type="entry name" value="MOLYBDENUM COFACTOR BIOSYNTHESIS PROTEIN 1"/>
    <property type="match status" value="1"/>
</dbReference>
<dbReference type="EC" id="4.1.99.22" evidence="10"/>
<organism evidence="12 13">
    <name type="scientific">candidate division KSB3 bacterium</name>
    <dbReference type="NCBI Taxonomy" id="2044937"/>
    <lineage>
        <taxon>Bacteria</taxon>
        <taxon>candidate division KSB3</taxon>
    </lineage>
</organism>
<feature type="binding site" evidence="10">
    <location>
        <position position="120"/>
    </location>
    <ligand>
        <name>S-adenosyl-L-methionine</name>
        <dbReference type="ChEBI" id="CHEBI:59789"/>
    </ligand>
</feature>
<feature type="binding site" evidence="10">
    <location>
        <position position="69"/>
    </location>
    <ligand>
        <name>S-adenosyl-L-methionine</name>
        <dbReference type="ChEBI" id="CHEBI:59789"/>
    </ligand>
</feature>
<dbReference type="InterPro" id="IPR013483">
    <property type="entry name" value="MoaA"/>
</dbReference>
<keyword evidence="9 10" id="KW-0456">Lyase</keyword>
<dbReference type="GO" id="GO:0061798">
    <property type="term" value="F:GTP 3',8'-cyclase activity"/>
    <property type="evidence" value="ECO:0007669"/>
    <property type="project" value="UniProtKB-UniRule"/>
</dbReference>
<dbReference type="HAMAP" id="MF_01225_B">
    <property type="entry name" value="MoaA_B"/>
    <property type="match status" value="1"/>
</dbReference>
<feature type="binding site" evidence="10">
    <location>
        <position position="96"/>
    </location>
    <ligand>
        <name>GTP</name>
        <dbReference type="ChEBI" id="CHEBI:37565"/>
    </ligand>
</feature>
<dbReference type="Pfam" id="PF04055">
    <property type="entry name" value="Radical_SAM"/>
    <property type="match status" value="1"/>
</dbReference>
<dbReference type="NCBIfam" id="NF001199">
    <property type="entry name" value="PRK00164.2-1"/>
    <property type="match status" value="1"/>
</dbReference>
<evidence type="ECO:0000313" key="12">
    <source>
        <dbReference type="EMBL" id="PID56360.1"/>
    </source>
</evidence>
<dbReference type="GO" id="GO:1904047">
    <property type="term" value="F:S-adenosyl-L-methionine binding"/>
    <property type="evidence" value="ECO:0007669"/>
    <property type="project" value="UniProtKB-UniRule"/>
</dbReference>
<keyword evidence="4 10" id="KW-0547">Nucleotide-binding</keyword>
<feature type="binding site" evidence="10">
    <location>
        <position position="157"/>
    </location>
    <ligand>
        <name>GTP</name>
        <dbReference type="ChEBI" id="CHEBI:37565"/>
    </ligand>
</feature>
<dbReference type="AlphaFoldDB" id="A0A2G6E2T6"/>
<feature type="binding site" evidence="10">
    <location>
        <position position="15"/>
    </location>
    <ligand>
        <name>GTP</name>
        <dbReference type="ChEBI" id="CHEBI:37565"/>
    </ligand>
</feature>
<keyword evidence="5 10" id="KW-0408">Iron</keyword>
<feature type="binding site" evidence="10">
    <location>
        <position position="191"/>
    </location>
    <ligand>
        <name>S-adenosyl-L-methionine</name>
        <dbReference type="ChEBI" id="CHEBI:59789"/>
    </ligand>
</feature>
<keyword evidence="3 10" id="KW-0479">Metal-binding</keyword>
<evidence type="ECO:0000256" key="1">
    <source>
        <dbReference type="ARBA" id="ARBA00022485"/>
    </source>
</evidence>
<feature type="binding site" evidence="10">
    <location>
        <begin position="258"/>
        <end position="260"/>
    </location>
    <ligand>
        <name>GTP</name>
        <dbReference type="ChEBI" id="CHEBI:37565"/>
    </ligand>
</feature>
<evidence type="ECO:0000256" key="2">
    <source>
        <dbReference type="ARBA" id="ARBA00022691"/>
    </source>
</evidence>
<dbReference type="GO" id="GO:0051539">
    <property type="term" value="F:4 iron, 4 sulfur cluster binding"/>
    <property type="evidence" value="ECO:0007669"/>
    <property type="project" value="UniProtKB-UniRule"/>
</dbReference>
<keyword evidence="8 10" id="KW-0501">Molybdenum cofactor biosynthesis</keyword>
<name>A0A2G6E2T6_9BACT</name>
<evidence type="ECO:0000256" key="3">
    <source>
        <dbReference type="ARBA" id="ARBA00022723"/>
    </source>
</evidence>
<reference evidence="12 13" key="1">
    <citation type="submission" date="2017-10" db="EMBL/GenBank/DDBJ databases">
        <title>Novel microbial diversity and functional potential in the marine mammal oral microbiome.</title>
        <authorList>
            <person name="Dudek N.K."/>
            <person name="Sun C.L."/>
            <person name="Burstein D."/>
            <person name="Kantor R.S."/>
            <person name="Aliaga Goltsman D.S."/>
            <person name="Bik E.M."/>
            <person name="Thomas B.C."/>
            <person name="Banfield J.F."/>
            <person name="Relman D.A."/>
        </authorList>
    </citation>
    <scope>NUCLEOTIDE SEQUENCE [LARGE SCALE GENOMIC DNA]</scope>
    <source>
        <strain evidence="12">DOLZORAL124_49_17</strain>
    </source>
</reference>
<dbReference type="SFLD" id="SFLDG01383">
    <property type="entry name" value="cyclic_pyranopterin_phosphate"/>
    <property type="match status" value="1"/>
</dbReference>
<dbReference type="SFLD" id="SFLDS00029">
    <property type="entry name" value="Radical_SAM"/>
    <property type="match status" value="1"/>
</dbReference>